<organism evidence="2 3">
    <name type="scientific">Prevotella intermedia</name>
    <dbReference type="NCBI Taxonomy" id="28131"/>
    <lineage>
        <taxon>Bacteria</taxon>
        <taxon>Pseudomonadati</taxon>
        <taxon>Bacteroidota</taxon>
        <taxon>Bacteroidia</taxon>
        <taxon>Bacteroidales</taxon>
        <taxon>Prevotellaceae</taxon>
        <taxon>Prevotella</taxon>
    </lineage>
</organism>
<name>A0A2D3L572_PREIN</name>
<keyword evidence="1" id="KW-1133">Transmembrane helix</keyword>
<evidence type="ECO:0000313" key="2">
    <source>
        <dbReference type="EMBL" id="ATV25610.1"/>
    </source>
</evidence>
<keyword evidence="1" id="KW-0472">Membrane</keyword>
<dbReference type="EMBL" id="CP024723">
    <property type="protein sequence ID" value="ATV25610.1"/>
    <property type="molecule type" value="Genomic_DNA"/>
</dbReference>
<evidence type="ECO:0000313" key="3">
    <source>
        <dbReference type="Proteomes" id="UP000229630"/>
    </source>
</evidence>
<protein>
    <recommendedName>
        <fullName evidence="4">DUF4906 domain-containing protein</fullName>
    </recommendedName>
</protein>
<dbReference type="AlphaFoldDB" id="A0A2D3L572"/>
<proteinExistence type="predicted"/>
<reference evidence="2 3" key="1">
    <citation type="submission" date="2017-11" db="EMBL/GenBank/DDBJ databases">
        <title>Genome sequencing of Prevotella intermedia KCOM 2837.</title>
        <authorList>
            <person name="Kook J.-K."/>
            <person name="Park S.-N."/>
            <person name="Lim Y.K."/>
        </authorList>
    </citation>
    <scope>NUCLEOTIDE SEQUENCE [LARGE SCALE GENOMIC DNA]</scope>
    <source>
        <strain evidence="2 3">KCOM 2837</strain>
    </source>
</reference>
<evidence type="ECO:0000256" key="1">
    <source>
        <dbReference type="SAM" id="Phobius"/>
    </source>
</evidence>
<sequence>MISIPQGQSVLRNKNKGMKNIKENRFFRNTTAIFGLMFTSVLVLGSCTDRELMDENHRDDNGSSVRFNVIDGQQTTLGQMQNAFTREGYISPVFKKFIPQEHKVIGSAEFTNTCLLETTVDGVKPAMYSATTRGKIKTMIDGDMSILAYTGLTAQRISKTPNYLYNARSDKNGKLYAPKSWPRNDKYGIFYGVFPYTENKTTDNIRLSAEHYYKRPYVDFTVENEITKQVGLFTACSGIVQDNLPNEGPTANLTFRPALTAIRFAVGQNLSWNKVIDRLEIRGAYSKGRYTLSDKADGTGGGWSQQSAEKNFVLSGINVSTKENPNTVIIGKDNDDYVFLMVPQKLTGRVSVYIHFTDGSDINIPLKGEWETGVTKTYKLSNAPSNWEYVLTASSPATIDYNTAVTGDYGIMSYRQAPDGTQQPVAWEVVGYDGNNDGNYTMSSDDKGWITSLSKTEGNGGMFEEKGQATINNTGTVIDLLQRRNNNLRNAPRKGYPGKEYDLSTHLADGTETKMTTANSYVISSPGYYKLPLIFGNAMVNGRANESSYKYSSAKPYDQYVMYRFQNHMGNAINSPYICGVKHARSEQFLFVPTGAKLIWADGESLVKNLRVVGTGKMSYLAFEVTKEDIKHGNAVVAALGKLIHPKGPQPELVLWSWHLWFTEPDVLKPIEVSDHNHMKHGLTAEDLGWKYTKWRGTSYKERSIKVKVMQKVGNQPKQTAIITISQTGGVIANEGYSTHYQWGRKEAFPGTETLSSNSMSIEKGRNGVFQSAALQHPSTFYVGVSANPDWSYCHYKNLWSAANEDHGYSKAPVIKTIYDPSPVGFHVPSSSAFTGFTKTGEDAAAPSGINVVGNWNNGWRFVGLSRFSPAYFPAAGHRGSHDNKLYKNKEAGYYWTAIPMSLHKAFSLYFDQGKVNPVHKDFNRANAFSIRPESDN</sequence>
<keyword evidence="1" id="KW-0812">Transmembrane</keyword>
<evidence type="ECO:0008006" key="4">
    <source>
        <dbReference type="Google" id="ProtNLM"/>
    </source>
</evidence>
<feature type="transmembrane region" description="Helical" evidence="1">
    <location>
        <begin position="26"/>
        <end position="45"/>
    </location>
</feature>
<dbReference type="Proteomes" id="UP000229630">
    <property type="component" value="Chromosome 1"/>
</dbReference>
<accession>A0A2D3L572</accession>
<gene>
    <name evidence="2" type="ORF">CTM62_01965</name>
</gene>